<dbReference type="HOGENOM" id="CLU_002404_0_0_7"/>
<dbReference type="Gene3D" id="1.25.40.10">
    <property type="entry name" value="Tetratricopeptide repeat domain"/>
    <property type="match status" value="2"/>
</dbReference>
<accession>K0N9Z8</accession>
<dbReference type="Pfam" id="PF12770">
    <property type="entry name" value="CHAT"/>
    <property type="match status" value="1"/>
</dbReference>
<evidence type="ECO:0000256" key="1">
    <source>
        <dbReference type="PROSITE-ProRule" id="PRU00339"/>
    </source>
</evidence>
<dbReference type="EMBL" id="FO203503">
    <property type="protein sequence ID" value="CCK80839.1"/>
    <property type="molecule type" value="Genomic_DNA"/>
</dbReference>
<dbReference type="InterPro" id="IPR024983">
    <property type="entry name" value="CHAT_dom"/>
</dbReference>
<name>K0N9Z8_DESTT</name>
<evidence type="ECO:0000313" key="3">
    <source>
        <dbReference type="EMBL" id="CCK80839.1"/>
    </source>
</evidence>
<evidence type="ECO:0000259" key="2">
    <source>
        <dbReference type="Pfam" id="PF12770"/>
    </source>
</evidence>
<dbReference type="SUPFAM" id="SSF48452">
    <property type="entry name" value="TPR-like"/>
    <property type="match status" value="2"/>
</dbReference>
<dbReference type="OrthoDB" id="9761935at2"/>
<dbReference type="PANTHER" id="PTHR10098">
    <property type="entry name" value="RAPSYN-RELATED"/>
    <property type="match status" value="1"/>
</dbReference>
<dbReference type="AlphaFoldDB" id="K0N9Z8"/>
<gene>
    <name evidence="3" type="ordered locus">TOL2_C26800</name>
</gene>
<dbReference type="PROSITE" id="PS50005">
    <property type="entry name" value="TPR"/>
    <property type="match status" value="1"/>
</dbReference>
<keyword evidence="4" id="KW-1185">Reference proteome</keyword>
<dbReference type="InterPro" id="IPR019734">
    <property type="entry name" value="TPR_rpt"/>
</dbReference>
<proteinExistence type="predicted"/>
<keyword evidence="1" id="KW-0802">TPR repeat</keyword>
<organism evidence="3 4">
    <name type="scientific">Desulfobacula toluolica (strain DSM 7467 / Tol2)</name>
    <dbReference type="NCBI Taxonomy" id="651182"/>
    <lineage>
        <taxon>Bacteria</taxon>
        <taxon>Pseudomonadati</taxon>
        <taxon>Thermodesulfobacteriota</taxon>
        <taxon>Desulfobacteria</taxon>
        <taxon>Desulfobacterales</taxon>
        <taxon>Desulfobacteraceae</taxon>
        <taxon>Desulfobacula</taxon>
    </lineage>
</organism>
<dbReference type="STRING" id="651182.TOL2_C26800"/>
<protein>
    <submittedName>
        <fullName evidence="3">Tetratricopeptide repeat domain protein</fullName>
    </submittedName>
</protein>
<evidence type="ECO:0000313" key="4">
    <source>
        <dbReference type="Proteomes" id="UP000007347"/>
    </source>
</evidence>
<feature type="domain" description="CHAT" evidence="2">
    <location>
        <begin position="517"/>
        <end position="770"/>
    </location>
</feature>
<dbReference type="PATRIC" id="fig|651182.5.peg.3162"/>
<dbReference type="PANTHER" id="PTHR10098:SF112">
    <property type="entry name" value="SLR0380 PROTEIN"/>
    <property type="match status" value="1"/>
</dbReference>
<dbReference type="Proteomes" id="UP000007347">
    <property type="component" value="Chromosome"/>
</dbReference>
<dbReference type="KEGG" id="dto:TOL2_C26800"/>
<dbReference type="SMART" id="SM00028">
    <property type="entry name" value="TPR"/>
    <property type="match status" value="6"/>
</dbReference>
<dbReference type="RefSeq" id="WP_014958129.1">
    <property type="nucleotide sequence ID" value="NC_018645.1"/>
</dbReference>
<dbReference type="InterPro" id="IPR011990">
    <property type="entry name" value="TPR-like_helical_dom_sf"/>
</dbReference>
<sequence length="801" mass="90405">MNNDIKTLPLFQPKLILTLVIVFCLGNLLPGDRNVAWSAAEPIIVTSSADHRSSQSMEAFRRGNYKLAASHWMKAVSLYNASGMIDEKINALIQLANAYQVLGLHCRSLETLRRAEELTQEINDRARLAAILGSQGNAYFSIGAVKQAGRHLEDSIAMAREAGRPDIEAATLNNLGNLLTVQKEYGEALDEYDKCINLSKKTGNQLLATKALINAARAAVRWLNPKEMETYLEPALEQTRELEDSHDKAYGLVALGQIFHTIGSEFTHSPNLWRNRTYQALIEAVAIADTIGNPRVKSYALGYLGQLYEDEKRIDEALYLTRRAIFAAQQVSAPEILYLWQRQTGRLLRVKGDIDGAIATYRHAMKNLQTIRQDLSTTYQGSDISFRDRGGQIFLEMADLLLKRAETRTNPTAIQDDLKEVRDTIEHLRKAELCDYFQDPCITTLQEKKIQLERLEGIAGHTAVVYPIFFPDRLELLLNLPDETIKRFIVTTNRNELKKGTIIFRRALEKNWKEYKPYAQRLYNWLIRPLEGELTARRIDTLVFIPDDFLRTIPMAALHDGNRFLIGKYAVAIMPGRLTFIKPNLVKEEKARPLLTGLTKSVQNNPPLPKVAEELKTIQELYGGKKLLDENFNIKNLEQELKNIPYTIVHMATHGKFKDNISESYLWTYDGKLTMNDLETLVGLSRFRENPVDLLTLSACETAAGDDRAALGLAGVAVKAGACSALASLWFVGDEVAALLIPEFYRQLKAPGVSKAEALRQAQLKMLTHGVLSVSLREIYSRVCYQWFSIQHEVQHECCEP</sequence>
<reference evidence="3 4" key="1">
    <citation type="journal article" date="2013" name="Environ. Microbiol.">
        <title>Complete genome, catabolic sub-proteomes and key-metabolites of Desulfobacula toluolica Tol2, a marine, aromatic compound-degrading, sulfate-reducing bacterium.</title>
        <authorList>
            <person name="Wohlbrand L."/>
            <person name="Jacob J.H."/>
            <person name="Kube M."/>
            <person name="Mussmann M."/>
            <person name="Jarling R."/>
            <person name="Beck A."/>
            <person name="Amann R."/>
            <person name="Wilkes H."/>
            <person name="Reinhardt R."/>
            <person name="Rabus R."/>
        </authorList>
    </citation>
    <scope>NUCLEOTIDE SEQUENCE [LARGE SCALE GENOMIC DNA]</scope>
    <source>
        <strain evidence="4">DSM 7467 / Tol2</strain>
    </source>
</reference>
<feature type="repeat" description="TPR" evidence="1">
    <location>
        <begin position="169"/>
        <end position="202"/>
    </location>
</feature>